<feature type="region of interest" description="Disordered" evidence="1">
    <location>
        <begin position="541"/>
        <end position="564"/>
    </location>
</feature>
<dbReference type="AlphaFoldDB" id="A0AAV2S6J7"/>
<feature type="compositionally biased region" description="Low complexity" evidence="1">
    <location>
        <begin position="269"/>
        <end position="278"/>
    </location>
</feature>
<evidence type="ECO:0000313" key="3">
    <source>
        <dbReference type="Proteomes" id="UP001497623"/>
    </source>
</evidence>
<dbReference type="EMBL" id="CAXKWB010049207">
    <property type="protein sequence ID" value="CAL4168133.1"/>
    <property type="molecule type" value="Genomic_DNA"/>
</dbReference>
<name>A0AAV2S6J7_MEGNR</name>
<proteinExistence type="predicted"/>
<feature type="region of interest" description="Disordered" evidence="1">
    <location>
        <begin position="322"/>
        <end position="353"/>
    </location>
</feature>
<feature type="region of interest" description="Disordered" evidence="1">
    <location>
        <begin position="1"/>
        <end position="22"/>
    </location>
</feature>
<feature type="compositionally biased region" description="Basic and acidic residues" evidence="1">
    <location>
        <begin position="340"/>
        <end position="351"/>
    </location>
</feature>
<evidence type="ECO:0000313" key="2">
    <source>
        <dbReference type="EMBL" id="CAL4168133.1"/>
    </source>
</evidence>
<accession>A0AAV2S6J7</accession>
<organism evidence="2 3">
    <name type="scientific">Meganyctiphanes norvegica</name>
    <name type="common">Northern krill</name>
    <name type="synonym">Thysanopoda norvegica</name>
    <dbReference type="NCBI Taxonomy" id="48144"/>
    <lineage>
        <taxon>Eukaryota</taxon>
        <taxon>Metazoa</taxon>
        <taxon>Ecdysozoa</taxon>
        <taxon>Arthropoda</taxon>
        <taxon>Crustacea</taxon>
        <taxon>Multicrustacea</taxon>
        <taxon>Malacostraca</taxon>
        <taxon>Eumalacostraca</taxon>
        <taxon>Eucarida</taxon>
        <taxon>Euphausiacea</taxon>
        <taxon>Euphausiidae</taxon>
        <taxon>Meganyctiphanes</taxon>
    </lineage>
</organism>
<gene>
    <name evidence="2" type="ORF">MNOR_LOCUS33662</name>
</gene>
<keyword evidence="3" id="KW-1185">Reference proteome</keyword>
<sequence length="668" mass="74916">GCEDHSVAGPSGWRPESTRQQLPNLRAVEVDYDSDDSQQSAVAKLLDDVNYTRKKSSKGIVIKDEPQTEVNKRDELGSGDVQLSALNGHQKNHRKRHRKISIKKGVTVIALSDDSSSDCDDNDSDDDKTVCSEATKIFDENVRTVKPLNIRKPKLNTEDVDFFSDNQEINVNIESRNKANDHPNSLSSNSQKSMSLLALQQNEELQENQQNFDKENTDKNMGVVKNGILNNTMRQDIIFNNSANAIHFNSDEFETSTQIFDKGAIRVPTTSSNTQNSNENVRLEEKGNSKFNPRTLVNGDVTHFRRKDDSLEWSKRKTINSNNSKSYIHHNDSDEGTDNLDGKDFSDKDRISYSPTQVFNKDVSPLTKENLDRQNSSLMSNNSVKQKRDMDLQSLPATQVFNGDRGDLRMIENAHHESPDSSTILFDVDSDEEEGNTTHEFKETSYRSQLEERMFLNDKNTGGEIERNSILSDTLPEENSSAKSLEEYSGTRSLRKENEAETENVTEPDCLDEQHTEGSIIDDDDEFKDLIDKAMEKYLSKDETRTTKTPHKTPNKSESGGKKASPCVHLHFHINNSPSPSPKKGQTSILNFFQPKNRNSVKTKLPFHENQTNTIKTTTGECSSSSDVRVSSSSSIARMSGASAAASWKPLMQKMVKLPSLTQSSGVS</sequence>
<protein>
    <submittedName>
        <fullName evidence="2">Uncharacterized protein</fullName>
    </submittedName>
</protein>
<feature type="region of interest" description="Disordered" evidence="1">
    <location>
        <begin position="266"/>
        <end position="296"/>
    </location>
</feature>
<feature type="region of interest" description="Disordered" evidence="1">
    <location>
        <begin position="458"/>
        <end position="526"/>
    </location>
</feature>
<dbReference type="Proteomes" id="UP001497623">
    <property type="component" value="Unassembled WGS sequence"/>
</dbReference>
<feature type="compositionally biased region" description="Acidic residues" evidence="1">
    <location>
        <begin position="500"/>
        <end position="511"/>
    </location>
</feature>
<reference evidence="2 3" key="1">
    <citation type="submission" date="2024-05" db="EMBL/GenBank/DDBJ databases">
        <authorList>
            <person name="Wallberg A."/>
        </authorList>
    </citation>
    <scope>NUCLEOTIDE SEQUENCE [LARGE SCALE GENOMIC DNA]</scope>
</reference>
<feature type="non-terminal residue" evidence="2">
    <location>
        <position position="1"/>
    </location>
</feature>
<feature type="compositionally biased region" description="Polar residues" evidence="1">
    <location>
        <begin position="469"/>
        <end position="483"/>
    </location>
</feature>
<comment type="caution">
    <text evidence="2">The sequence shown here is derived from an EMBL/GenBank/DDBJ whole genome shotgun (WGS) entry which is preliminary data.</text>
</comment>
<feature type="non-terminal residue" evidence="2">
    <location>
        <position position="668"/>
    </location>
</feature>
<evidence type="ECO:0000256" key="1">
    <source>
        <dbReference type="SAM" id="MobiDB-lite"/>
    </source>
</evidence>